<reference evidence="3" key="2">
    <citation type="submission" date="2020-10" db="UniProtKB">
        <authorList>
            <consortium name="WormBaseParasite"/>
        </authorList>
    </citation>
    <scope>IDENTIFICATION</scope>
</reference>
<comment type="subcellular location">
    <subcellularLocation>
        <location evidence="1">Nucleus</location>
    </subcellularLocation>
</comment>
<sequence>MSPEGFVIVEEDYYNLDDIMATRATIACTFSQKTPSEFFPLIGQRAPDAITEKGFKTEAPSWMICALNGQEVECDLHIPRAFTETIRNGLLAEPELVNLSELCSYFYLYGIRISNLINGTNGHDLAECLLLVFMKRSGMIYNKVVDMNFKPRKMDSIEKTIFLAGQKTEKRTTNWFHSIEKQQRKRKSPSNV</sequence>
<dbReference type="CDD" id="cd11713">
    <property type="entry name" value="GINS_A_psf3"/>
    <property type="match status" value="1"/>
</dbReference>
<comment type="subunit">
    <text evidence="1">Component of the GINS complex.</text>
</comment>
<accession>A0A7E4UZL1</accession>
<dbReference type="GO" id="GO:0000811">
    <property type="term" value="C:GINS complex"/>
    <property type="evidence" value="ECO:0007669"/>
    <property type="project" value="UniProtKB-UniRule"/>
</dbReference>
<protein>
    <recommendedName>
        <fullName evidence="1">DNA replication complex GINS protein PSF3</fullName>
    </recommendedName>
</protein>
<dbReference type="InterPro" id="IPR010492">
    <property type="entry name" value="GINS_Psf3"/>
</dbReference>
<reference evidence="2" key="1">
    <citation type="journal article" date="2013" name="Genetics">
        <title>The draft genome and transcriptome of Panagrellus redivivus are shaped by the harsh demands of a free-living lifestyle.</title>
        <authorList>
            <person name="Srinivasan J."/>
            <person name="Dillman A.R."/>
            <person name="Macchietto M.G."/>
            <person name="Heikkinen L."/>
            <person name="Lakso M."/>
            <person name="Fracchia K.M."/>
            <person name="Antoshechkin I."/>
            <person name="Mortazavi A."/>
            <person name="Wong G."/>
            <person name="Sternberg P.W."/>
        </authorList>
    </citation>
    <scope>NUCLEOTIDE SEQUENCE [LARGE SCALE GENOMIC DNA]</scope>
    <source>
        <strain evidence="2">MT8872</strain>
    </source>
</reference>
<keyword evidence="1" id="KW-0539">Nucleus</keyword>
<evidence type="ECO:0000313" key="2">
    <source>
        <dbReference type="Proteomes" id="UP000492821"/>
    </source>
</evidence>
<dbReference type="PANTHER" id="PTHR22768">
    <property type="entry name" value="DNA REPLICATION COMPLEX GINS PROTEIN PSF3"/>
    <property type="match status" value="1"/>
</dbReference>
<comment type="function">
    <text evidence="1">The GINS complex plays an essential role in the initiation of DNA replication.</text>
</comment>
<comment type="similarity">
    <text evidence="1">Belongs to the GINS3/PSF3 family.</text>
</comment>
<evidence type="ECO:0000313" key="3">
    <source>
        <dbReference type="WBParaSite" id="Pan_g14777.t1"/>
    </source>
</evidence>
<dbReference type="InterPro" id="IPR038437">
    <property type="entry name" value="GINS_Psf3_sf"/>
</dbReference>
<dbReference type="InterPro" id="IPR036224">
    <property type="entry name" value="GINS_bundle-like_dom_sf"/>
</dbReference>
<organism evidence="2 3">
    <name type="scientific">Panagrellus redivivus</name>
    <name type="common">Microworm</name>
    <dbReference type="NCBI Taxonomy" id="6233"/>
    <lineage>
        <taxon>Eukaryota</taxon>
        <taxon>Metazoa</taxon>
        <taxon>Ecdysozoa</taxon>
        <taxon>Nematoda</taxon>
        <taxon>Chromadorea</taxon>
        <taxon>Rhabditida</taxon>
        <taxon>Tylenchina</taxon>
        <taxon>Panagrolaimomorpha</taxon>
        <taxon>Panagrolaimoidea</taxon>
        <taxon>Panagrolaimidae</taxon>
        <taxon>Panagrellus</taxon>
    </lineage>
</organism>
<keyword evidence="1" id="KW-0235">DNA replication</keyword>
<dbReference type="GO" id="GO:1902975">
    <property type="term" value="P:mitotic DNA replication initiation"/>
    <property type="evidence" value="ECO:0007669"/>
    <property type="project" value="TreeGrafter"/>
</dbReference>
<proteinExistence type="inferred from homology"/>
<dbReference type="WBParaSite" id="Pan_g14777.t1">
    <property type="protein sequence ID" value="Pan_g14777.t1"/>
    <property type="gene ID" value="Pan_g14777"/>
</dbReference>
<dbReference type="Proteomes" id="UP000492821">
    <property type="component" value="Unassembled WGS sequence"/>
</dbReference>
<keyword evidence="2" id="KW-1185">Reference proteome</keyword>
<dbReference type="Gene3D" id="1.20.58.2050">
    <property type="match status" value="1"/>
</dbReference>
<name>A0A7E4UZL1_PANRE</name>
<evidence type="ECO:0000256" key="1">
    <source>
        <dbReference type="RuleBase" id="RU367161"/>
    </source>
</evidence>
<dbReference type="SUPFAM" id="SSF160059">
    <property type="entry name" value="PriA/YqbF domain"/>
    <property type="match status" value="1"/>
</dbReference>
<dbReference type="PANTHER" id="PTHR22768:SF0">
    <property type="entry name" value="DNA REPLICATION COMPLEX GINS PROTEIN PSF3"/>
    <property type="match status" value="1"/>
</dbReference>
<dbReference type="SUPFAM" id="SSF158573">
    <property type="entry name" value="GINS helical bundle-like"/>
    <property type="match status" value="1"/>
</dbReference>
<dbReference type="AlphaFoldDB" id="A0A7E4UZL1"/>